<evidence type="ECO:0000313" key="3">
    <source>
        <dbReference type="EMBL" id="OWZ06668.1"/>
    </source>
</evidence>
<sequence length="95" mass="10513">KQINKWVKTQVHIRNVCASGRGTHLNSRHLGDATVLPKDAEQQIVLWVNTLPKNGAPVSRSMLTLQAKEFAADKGLEEDNFAADDDSEHCSDTDE</sequence>
<dbReference type="InterPro" id="IPR006600">
    <property type="entry name" value="HTH_CenpB_DNA-bd_dom"/>
</dbReference>
<feature type="domain" description="HTH CENPB-type" evidence="2">
    <location>
        <begin position="39"/>
        <end position="83"/>
    </location>
</feature>
<reference evidence="4" key="1">
    <citation type="submission" date="2017-03" db="EMBL/GenBank/DDBJ databases">
        <title>Phytopthora megakarya and P. palmivora, two closely related causual agents of cacao black pod achieved similar genome size and gene model numbers by different mechanisms.</title>
        <authorList>
            <person name="Ali S."/>
            <person name="Shao J."/>
            <person name="Larry D.J."/>
            <person name="Kronmiller B."/>
            <person name="Shen D."/>
            <person name="Strem M.D."/>
            <person name="Melnick R.L."/>
            <person name="Guiltinan M.J."/>
            <person name="Tyler B.M."/>
            <person name="Meinhardt L.W."/>
            <person name="Bailey B.A."/>
        </authorList>
    </citation>
    <scope>NUCLEOTIDE SEQUENCE [LARGE SCALE GENOMIC DNA]</scope>
    <source>
        <strain evidence="4">zdho120</strain>
    </source>
</reference>
<organism evidence="3 4">
    <name type="scientific">Phytophthora megakarya</name>
    <dbReference type="NCBI Taxonomy" id="4795"/>
    <lineage>
        <taxon>Eukaryota</taxon>
        <taxon>Sar</taxon>
        <taxon>Stramenopiles</taxon>
        <taxon>Oomycota</taxon>
        <taxon>Peronosporomycetes</taxon>
        <taxon>Peronosporales</taxon>
        <taxon>Peronosporaceae</taxon>
        <taxon>Phytophthora</taxon>
    </lineage>
</organism>
<dbReference type="AlphaFoldDB" id="A0A225VP49"/>
<dbReference type="GO" id="GO:0003677">
    <property type="term" value="F:DNA binding"/>
    <property type="evidence" value="ECO:0007669"/>
    <property type="project" value="UniProtKB-KW"/>
</dbReference>
<evidence type="ECO:0000259" key="2">
    <source>
        <dbReference type="Pfam" id="PF03221"/>
    </source>
</evidence>
<gene>
    <name evidence="3" type="ORF">PHMEG_00021048</name>
</gene>
<comment type="caution">
    <text evidence="3">The sequence shown here is derived from an EMBL/GenBank/DDBJ whole genome shotgun (WGS) entry which is preliminary data.</text>
</comment>
<evidence type="ECO:0000313" key="4">
    <source>
        <dbReference type="Proteomes" id="UP000198211"/>
    </source>
</evidence>
<name>A0A225VP49_9STRA</name>
<dbReference type="Proteomes" id="UP000198211">
    <property type="component" value="Unassembled WGS sequence"/>
</dbReference>
<proteinExistence type="predicted"/>
<accession>A0A225VP49</accession>
<dbReference type="EMBL" id="NBNE01003864">
    <property type="protein sequence ID" value="OWZ06668.1"/>
    <property type="molecule type" value="Genomic_DNA"/>
</dbReference>
<keyword evidence="4" id="KW-1185">Reference proteome</keyword>
<dbReference type="Pfam" id="PF03221">
    <property type="entry name" value="HTH_Tnp_Tc5"/>
    <property type="match status" value="1"/>
</dbReference>
<protein>
    <recommendedName>
        <fullName evidence="2">HTH CENPB-type domain-containing protein</fullName>
    </recommendedName>
</protein>
<keyword evidence="1" id="KW-0238">DNA-binding</keyword>
<feature type="non-terminal residue" evidence="3">
    <location>
        <position position="1"/>
    </location>
</feature>
<evidence type="ECO:0000256" key="1">
    <source>
        <dbReference type="ARBA" id="ARBA00023125"/>
    </source>
</evidence>
<dbReference type="OrthoDB" id="128847at2759"/>